<dbReference type="AlphaFoldDB" id="A0A1Y1VQA0"/>
<feature type="transmembrane region" description="Helical" evidence="2">
    <location>
        <begin position="229"/>
        <end position="249"/>
    </location>
</feature>
<dbReference type="EMBL" id="MCFH01000001">
    <property type="protein sequence ID" value="ORX61051.1"/>
    <property type="molecule type" value="Genomic_DNA"/>
</dbReference>
<gene>
    <name evidence="3" type="ORF">BCR36DRAFT_401310</name>
</gene>
<organism evidence="3 4">
    <name type="scientific">Piromyces finnis</name>
    <dbReference type="NCBI Taxonomy" id="1754191"/>
    <lineage>
        <taxon>Eukaryota</taxon>
        <taxon>Fungi</taxon>
        <taxon>Fungi incertae sedis</taxon>
        <taxon>Chytridiomycota</taxon>
        <taxon>Chytridiomycota incertae sedis</taxon>
        <taxon>Neocallimastigomycetes</taxon>
        <taxon>Neocallimastigales</taxon>
        <taxon>Neocallimastigaceae</taxon>
        <taxon>Piromyces</taxon>
    </lineage>
</organism>
<feature type="transmembrane region" description="Helical" evidence="2">
    <location>
        <begin position="68"/>
        <end position="87"/>
    </location>
</feature>
<reference evidence="3 4" key="1">
    <citation type="submission" date="2016-08" db="EMBL/GenBank/DDBJ databases">
        <title>Genomes of anaerobic fungi encode conserved fungal cellulosomes for biomass hydrolysis.</title>
        <authorList>
            <consortium name="DOE Joint Genome Institute"/>
            <person name="Haitjema C.H."/>
            <person name="Gilmore S.P."/>
            <person name="Henske J.K."/>
            <person name="Solomon K.V."/>
            <person name="De Groot R."/>
            <person name="Kuo A."/>
            <person name="Mondo S.J."/>
            <person name="Salamov A.A."/>
            <person name="Labutti K."/>
            <person name="Zhao Z."/>
            <person name="Chiniquy J."/>
            <person name="Barry K."/>
            <person name="Brewer H.M."/>
            <person name="Purvine S.O."/>
            <person name="Wright A.T."/>
            <person name="Boxma B."/>
            <person name="Van Alen T."/>
            <person name="Hackstein J.H."/>
            <person name="Baker S.E."/>
            <person name="Grigoriev I.V."/>
            <person name="O'Malley M.A."/>
        </authorList>
    </citation>
    <scope>NUCLEOTIDE SEQUENCE [LARGE SCALE GENOMIC DNA]</scope>
    <source>
        <strain evidence="4">finn</strain>
    </source>
</reference>
<accession>A0A1Y1VQA0</accession>
<protein>
    <recommendedName>
        <fullName evidence="5">RGS domain-containing protein</fullName>
    </recommendedName>
</protein>
<keyword evidence="2" id="KW-0812">Transmembrane</keyword>
<feature type="compositionally biased region" description="Polar residues" evidence="1">
    <location>
        <begin position="582"/>
        <end position="604"/>
    </location>
</feature>
<evidence type="ECO:0000256" key="2">
    <source>
        <dbReference type="SAM" id="Phobius"/>
    </source>
</evidence>
<evidence type="ECO:0008006" key="5">
    <source>
        <dbReference type="Google" id="ProtNLM"/>
    </source>
</evidence>
<feature type="compositionally biased region" description="Basic and acidic residues" evidence="1">
    <location>
        <begin position="652"/>
        <end position="662"/>
    </location>
</feature>
<comment type="caution">
    <text evidence="3">The sequence shown here is derived from an EMBL/GenBank/DDBJ whole genome shotgun (WGS) entry which is preliminary data.</text>
</comment>
<feature type="region of interest" description="Disordered" evidence="1">
    <location>
        <begin position="645"/>
        <end position="674"/>
    </location>
</feature>
<keyword evidence="2" id="KW-0472">Membrane</keyword>
<keyword evidence="2" id="KW-1133">Transmembrane helix</keyword>
<evidence type="ECO:0000313" key="4">
    <source>
        <dbReference type="Proteomes" id="UP000193719"/>
    </source>
</evidence>
<feature type="transmembrane region" description="Helical" evidence="2">
    <location>
        <begin position="187"/>
        <end position="208"/>
    </location>
</feature>
<evidence type="ECO:0000256" key="1">
    <source>
        <dbReference type="SAM" id="MobiDB-lite"/>
    </source>
</evidence>
<proteinExistence type="predicted"/>
<feature type="transmembrane region" description="Helical" evidence="2">
    <location>
        <begin position="255"/>
        <end position="281"/>
    </location>
</feature>
<dbReference type="Proteomes" id="UP000193719">
    <property type="component" value="Unassembled WGS sequence"/>
</dbReference>
<feature type="region of interest" description="Disordered" evidence="1">
    <location>
        <begin position="579"/>
        <end position="604"/>
    </location>
</feature>
<feature type="transmembrane region" description="Helical" evidence="2">
    <location>
        <begin position="37"/>
        <end position="56"/>
    </location>
</feature>
<dbReference type="OrthoDB" id="2157794at2759"/>
<name>A0A1Y1VQA0_9FUNG</name>
<feature type="compositionally biased region" description="Polar residues" evidence="1">
    <location>
        <begin position="432"/>
        <end position="471"/>
    </location>
</feature>
<feature type="transmembrane region" description="Helical" evidence="2">
    <location>
        <begin position="6"/>
        <end position="25"/>
    </location>
</feature>
<feature type="non-terminal residue" evidence="3">
    <location>
        <position position="674"/>
    </location>
</feature>
<keyword evidence="4" id="KW-1185">Reference proteome</keyword>
<feature type="region of interest" description="Disordered" evidence="1">
    <location>
        <begin position="430"/>
        <end position="480"/>
    </location>
</feature>
<feature type="transmembrane region" description="Helical" evidence="2">
    <location>
        <begin position="152"/>
        <end position="175"/>
    </location>
</feature>
<sequence>MLNIQTFLSIFVVTYFVVTTVLYYKERHNYVIYYRKNSVTLICSICGLLFCLILPLNIEFEGPCIVDVWMITLTTFGAILCSLYRGVRMLLLKKKNMFSLKYGKQNSTKVRDQLVELSSFSRNDYGLEMNIVDPNNYIKQLNRIIDKGMLRWFFIVPYFTISIVTFIVFIVIYVGDNINIFEKCINISNALFYPITFFGALILIILPFTHMHLINLKFKSRWNLKTEMLINSALLGSGLILYGLTRVYISNSTSTYLGVTILMFIFSFIQFNTVVIPLLEIKKERKRKARKDYKSIDEFIQSLENKSFLELLKEKAMENFCIENVLLWEAYYDLMLNIKDYYLRTGKRYNTNNVMNSSFYESGVQLQMEDKSETFECNDQIGKIGMDTENNLLKGLETDQFSSNLKISNNDLNDDKTSVSEYFMSSPAKETYIQNNNPNMSYSPSESYPIRQTNNYLNSSEKLSTNNSPKPDNQLLSSSDNNSKHILLKNESHNNIIQTPINQVILNESNKSDIEINDKNKNNNSNDINIDISEINKSSKVEIQIDTTNHNHNQNENHILNREESNISNNNNITSSTITSPILPSNHPNLSLSRKTSQTSNDKTNINRVTSIHSSKNVKTSQNLGLEISNIENRNHIIDIGKSEKASYLSKHSRDKESENHNTIKKKFNTGTAT</sequence>
<reference evidence="3 4" key="2">
    <citation type="submission" date="2016-08" db="EMBL/GenBank/DDBJ databases">
        <title>Pervasive Adenine N6-methylation of Active Genes in Fungi.</title>
        <authorList>
            <consortium name="DOE Joint Genome Institute"/>
            <person name="Mondo S.J."/>
            <person name="Dannebaum R.O."/>
            <person name="Kuo R.C."/>
            <person name="Labutti K."/>
            <person name="Haridas S."/>
            <person name="Kuo A."/>
            <person name="Salamov A."/>
            <person name="Ahrendt S.R."/>
            <person name="Lipzen A."/>
            <person name="Sullivan W."/>
            <person name="Andreopoulos W.B."/>
            <person name="Clum A."/>
            <person name="Lindquist E."/>
            <person name="Daum C."/>
            <person name="Ramamoorthy G.K."/>
            <person name="Gryganskyi A."/>
            <person name="Culley D."/>
            <person name="Magnuson J.K."/>
            <person name="James T.Y."/>
            <person name="O'Malley M.A."/>
            <person name="Stajich J.E."/>
            <person name="Spatafora J.W."/>
            <person name="Visel A."/>
            <person name="Grigoriev I.V."/>
        </authorList>
    </citation>
    <scope>NUCLEOTIDE SEQUENCE [LARGE SCALE GENOMIC DNA]</scope>
    <source>
        <strain evidence="4">finn</strain>
    </source>
</reference>
<evidence type="ECO:0000313" key="3">
    <source>
        <dbReference type="EMBL" id="ORX61051.1"/>
    </source>
</evidence>